<dbReference type="EMBL" id="JACRVF010000002">
    <property type="protein sequence ID" value="MBC5993011.1"/>
    <property type="molecule type" value="Genomic_DNA"/>
</dbReference>
<dbReference type="AlphaFoldDB" id="A0A923SJR0"/>
<reference evidence="2" key="1">
    <citation type="submission" date="2020-08" db="EMBL/GenBank/DDBJ databases">
        <title>Pontibacter sp. SD6 16S ribosomal RNA gene Genome sequencing and assembly.</title>
        <authorList>
            <person name="Kang M."/>
        </authorList>
    </citation>
    <scope>NUCLEOTIDE SEQUENCE</scope>
    <source>
        <strain evidence="2">SD6</strain>
    </source>
</reference>
<evidence type="ECO:0000256" key="1">
    <source>
        <dbReference type="SAM" id="MobiDB-lite"/>
    </source>
</evidence>
<dbReference type="Proteomes" id="UP000603640">
    <property type="component" value="Unassembled WGS sequence"/>
</dbReference>
<protein>
    <submittedName>
        <fullName evidence="2">Uncharacterized protein</fullName>
    </submittedName>
</protein>
<keyword evidence="3" id="KW-1185">Reference proteome</keyword>
<feature type="compositionally biased region" description="Acidic residues" evidence="1">
    <location>
        <begin position="33"/>
        <end position="48"/>
    </location>
</feature>
<accession>A0A923SJR0</accession>
<evidence type="ECO:0000313" key="2">
    <source>
        <dbReference type="EMBL" id="MBC5993011.1"/>
    </source>
</evidence>
<proteinExistence type="predicted"/>
<organism evidence="2 3">
    <name type="scientific">Pontibacter cellulosilyticus</name>
    <dbReference type="NCBI Taxonomy" id="1720253"/>
    <lineage>
        <taxon>Bacteria</taxon>
        <taxon>Pseudomonadati</taxon>
        <taxon>Bacteroidota</taxon>
        <taxon>Cytophagia</taxon>
        <taxon>Cytophagales</taxon>
        <taxon>Hymenobacteraceae</taxon>
        <taxon>Pontibacter</taxon>
    </lineage>
</organism>
<feature type="region of interest" description="Disordered" evidence="1">
    <location>
        <begin position="27"/>
        <end position="52"/>
    </location>
</feature>
<name>A0A923SJR0_9BACT</name>
<evidence type="ECO:0000313" key="3">
    <source>
        <dbReference type="Proteomes" id="UP000603640"/>
    </source>
</evidence>
<gene>
    <name evidence="2" type="ORF">H8S84_09220</name>
</gene>
<comment type="caution">
    <text evidence="2">The sequence shown here is derived from an EMBL/GenBank/DDBJ whole genome shotgun (WGS) entry which is preliminary data.</text>
</comment>
<sequence>MMISILYTMALLTILAYYAFAPRRRFNHPPSTDNDDDGGEPLGDDLPDLDLPPGISLPISDFEPRYDIRNIKVPKFPEPSLH</sequence>